<reference evidence="2 3" key="1">
    <citation type="journal article" date="2011" name="Genome Res.">
        <title>Phylogeny-wide analysis of social amoeba genomes highlights ancient origins for complex intercellular communication.</title>
        <authorList>
            <person name="Heidel A.J."/>
            <person name="Lawal H.M."/>
            <person name="Felder M."/>
            <person name="Schilde C."/>
            <person name="Helps N.R."/>
            <person name="Tunggal B."/>
            <person name="Rivero F."/>
            <person name="John U."/>
            <person name="Schleicher M."/>
            <person name="Eichinger L."/>
            <person name="Platzer M."/>
            <person name="Noegel A.A."/>
            <person name="Schaap P."/>
            <person name="Gloeckner G."/>
        </authorList>
    </citation>
    <scope>NUCLEOTIDE SEQUENCE [LARGE SCALE GENOMIC DNA]</scope>
    <source>
        <strain evidence="3">ATCC 26659 / Pp 5 / PN500</strain>
    </source>
</reference>
<feature type="region of interest" description="Disordered" evidence="1">
    <location>
        <begin position="1"/>
        <end position="49"/>
    </location>
</feature>
<dbReference type="Proteomes" id="UP000001396">
    <property type="component" value="Unassembled WGS sequence"/>
</dbReference>
<proteinExistence type="predicted"/>
<name>D3BRP1_HETP5</name>
<dbReference type="GeneID" id="31366121"/>
<dbReference type="EMBL" id="ADBJ01000050">
    <property type="protein sequence ID" value="EFA76073.1"/>
    <property type="molecule type" value="Genomic_DNA"/>
</dbReference>
<evidence type="ECO:0000256" key="1">
    <source>
        <dbReference type="SAM" id="MobiDB-lite"/>
    </source>
</evidence>
<comment type="caution">
    <text evidence="2">The sequence shown here is derived from an EMBL/GenBank/DDBJ whole genome shotgun (WGS) entry which is preliminary data.</text>
</comment>
<sequence>MDTRNQDINEQTSVPTNVQENQESNLNQERMESSQRGQNESLESNNQDDLVRMFNDKLKTVDRKLDDLNGSILSLSSKLEGSEQRSKVEKETISIEELTSEKWNYVQNSLRLETKVSKGYQFPKDIPQIDSVYQWKDNSVYEQINDIISYLNSNLTIGDGYAFYNITGDSNFLFTSHQELPFSFRGGSNIVIAKKNLSKDVLDSQILFIIRIKKNELEIDESRHQAECELILASLKSHLPVVSIVTDLGDNWRFRWMIDNHVVNYYNIKSMSQAQELINMRVRTTGSFSTMVHPTMAREQKFINPFKFRLASSTDFLDSLDGSSNEEHQFVSQHLQSLLVSIQQKPQQLKEKAGSVVEKIQGQEISPQQQHQQQQQQRFSPKQELKESSPTTLAKQQQESTTTPTSAPPVQ</sequence>
<dbReference type="AlphaFoldDB" id="D3BRP1"/>
<feature type="region of interest" description="Disordered" evidence="1">
    <location>
        <begin position="353"/>
        <end position="411"/>
    </location>
</feature>
<organism evidence="2 3">
    <name type="scientific">Heterostelium pallidum (strain ATCC 26659 / Pp 5 / PN500)</name>
    <name type="common">Cellular slime mold</name>
    <name type="synonym">Polysphondylium pallidum</name>
    <dbReference type="NCBI Taxonomy" id="670386"/>
    <lineage>
        <taxon>Eukaryota</taxon>
        <taxon>Amoebozoa</taxon>
        <taxon>Evosea</taxon>
        <taxon>Eumycetozoa</taxon>
        <taxon>Dictyostelia</taxon>
        <taxon>Acytosteliales</taxon>
        <taxon>Acytosteliaceae</taxon>
        <taxon>Heterostelium</taxon>
    </lineage>
</organism>
<dbReference type="RefSeq" id="XP_020428207.1">
    <property type="nucleotide sequence ID" value="XM_020581420.1"/>
</dbReference>
<gene>
    <name evidence="2" type="ORF">PPL_10652</name>
</gene>
<keyword evidence="3" id="KW-1185">Reference proteome</keyword>
<accession>D3BRP1</accession>
<dbReference type="InParanoid" id="D3BRP1"/>
<feature type="compositionally biased region" description="Low complexity" evidence="1">
    <location>
        <begin position="362"/>
        <end position="377"/>
    </location>
</feature>
<feature type="compositionally biased region" description="Polar residues" evidence="1">
    <location>
        <begin position="388"/>
        <end position="405"/>
    </location>
</feature>
<protein>
    <submittedName>
        <fullName evidence="2">Uncharacterized protein</fullName>
    </submittedName>
</protein>
<evidence type="ECO:0000313" key="2">
    <source>
        <dbReference type="EMBL" id="EFA76073.1"/>
    </source>
</evidence>
<feature type="compositionally biased region" description="Polar residues" evidence="1">
    <location>
        <begin position="8"/>
        <end position="48"/>
    </location>
</feature>
<evidence type="ECO:0000313" key="3">
    <source>
        <dbReference type="Proteomes" id="UP000001396"/>
    </source>
</evidence>